<dbReference type="InterPro" id="IPR036412">
    <property type="entry name" value="HAD-like_sf"/>
</dbReference>
<dbReference type="Gene3D" id="3.40.50.1000">
    <property type="entry name" value="HAD superfamily/HAD-like"/>
    <property type="match status" value="1"/>
</dbReference>
<dbReference type="EC" id="7.2.2.21" evidence="11"/>
<evidence type="ECO:0000256" key="10">
    <source>
        <dbReference type="ARBA" id="ARBA00023136"/>
    </source>
</evidence>
<accession>A0ABU4JS32</accession>
<evidence type="ECO:0000256" key="12">
    <source>
        <dbReference type="ARBA" id="ARBA00049338"/>
    </source>
</evidence>
<keyword evidence="3" id="KW-0104">Cadmium</keyword>
<comment type="caution">
    <text evidence="15">The sequence shown here is derived from an EMBL/GenBank/DDBJ whole genome shotgun (WGS) entry which is preliminary data.</text>
</comment>
<comment type="catalytic activity">
    <reaction evidence="12">
        <text>Cd(2+)(in) + ATP + H2O = Cd(2+)(out) + ADP + phosphate + H(+)</text>
        <dbReference type="Rhea" id="RHEA:12132"/>
        <dbReference type="ChEBI" id="CHEBI:15377"/>
        <dbReference type="ChEBI" id="CHEBI:15378"/>
        <dbReference type="ChEBI" id="CHEBI:30616"/>
        <dbReference type="ChEBI" id="CHEBI:43474"/>
        <dbReference type="ChEBI" id="CHEBI:48775"/>
        <dbReference type="ChEBI" id="CHEBI:456216"/>
        <dbReference type="EC" id="7.2.2.21"/>
    </reaction>
</comment>
<dbReference type="InterPro" id="IPR008250">
    <property type="entry name" value="ATPase_P-typ_transduc_dom_A_sf"/>
</dbReference>
<dbReference type="CDD" id="cd00371">
    <property type="entry name" value="HMA"/>
    <property type="match status" value="2"/>
</dbReference>
<dbReference type="PANTHER" id="PTHR48085:SF5">
    <property type="entry name" value="CADMIUM_ZINC-TRANSPORTING ATPASE HMA4-RELATED"/>
    <property type="match status" value="1"/>
</dbReference>
<dbReference type="EMBL" id="JARUJP010000006">
    <property type="protein sequence ID" value="MDW8800972.1"/>
    <property type="molecule type" value="Genomic_DNA"/>
</dbReference>
<keyword evidence="5 13" id="KW-0479">Metal-binding</keyword>
<keyword evidence="6 13" id="KW-0547">Nucleotide-binding</keyword>
<evidence type="ECO:0000256" key="9">
    <source>
        <dbReference type="ARBA" id="ARBA00022989"/>
    </source>
</evidence>
<keyword evidence="8" id="KW-1278">Translocase</keyword>
<dbReference type="Pfam" id="PF00122">
    <property type="entry name" value="E1-E2_ATPase"/>
    <property type="match status" value="1"/>
</dbReference>
<dbReference type="NCBIfam" id="TIGR01494">
    <property type="entry name" value="ATPase_P-type"/>
    <property type="match status" value="1"/>
</dbReference>
<feature type="domain" description="HMA" evidence="14">
    <location>
        <begin position="26"/>
        <end position="95"/>
    </location>
</feature>
<evidence type="ECO:0000313" key="16">
    <source>
        <dbReference type="Proteomes" id="UP001281656"/>
    </source>
</evidence>
<evidence type="ECO:0000256" key="6">
    <source>
        <dbReference type="ARBA" id="ARBA00022741"/>
    </source>
</evidence>
<dbReference type="SUPFAM" id="SSF81665">
    <property type="entry name" value="Calcium ATPase, transmembrane domain M"/>
    <property type="match status" value="1"/>
</dbReference>
<evidence type="ECO:0000256" key="1">
    <source>
        <dbReference type="ARBA" id="ARBA00004141"/>
    </source>
</evidence>
<dbReference type="PRINTS" id="PR00941">
    <property type="entry name" value="CDATPASE"/>
</dbReference>
<dbReference type="SUPFAM" id="SSF81653">
    <property type="entry name" value="Calcium ATPase, transduction domain A"/>
    <property type="match status" value="1"/>
</dbReference>
<dbReference type="RefSeq" id="WP_318797638.1">
    <property type="nucleotide sequence ID" value="NZ_JARUJP010000006.1"/>
</dbReference>
<keyword evidence="9 13" id="KW-1133">Transmembrane helix</keyword>
<dbReference type="SFLD" id="SFLDS00003">
    <property type="entry name" value="Haloacid_Dehalogenase"/>
    <property type="match status" value="1"/>
</dbReference>
<dbReference type="Pfam" id="PF00403">
    <property type="entry name" value="HMA"/>
    <property type="match status" value="1"/>
</dbReference>
<comment type="subcellular location">
    <subcellularLocation>
        <location evidence="13">Cell membrane</location>
    </subcellularLocation>
    <subcellularLocation>
        <location evidence="1">Membrane</location>
        <topology evidence="1">Multi-pass membrane protein</topology>
    </subcellularLocation>
</comment>
<organism evidence="15 16">
    <name type="scientific">Clostridium tanneri</name>
    <dbReference type="NCBI Taxonomy" id="3037988"/>
    <lineage>
        <taxon>Bacteria</taxon>
        <taxon>Bacillati</taxon>
        <taxon>Bacillota</taxon>
        <taxon>Clostridia</taxon>
        <taxon>Eubacteriales</taxon>
        <taxon>Clostridiaceae</taxon>
        <taxon>Clostridium</taxon>
    </lineage>
</organism>
<evidence type="ECO:0000256" key="8">
    <source>
        <dbReference type="ARBA" id="ARBA00022967"/>
    </source>
</evidence>
<dbReference type="InterPro" id="IPR018303">
    <property type="entry name" value="ATPase_P-typ_P_site"/>
</dbReference>
<feature type="transmembrane region" description="Helical" evidence="13">
    <location>
        <begin position="788"/>
        <end position="807"/>
    </location>
</feature>
<keyword evidence="16" id="KW-1185">Reference proteome</keyword>
<evidence type="ECO:0000256" key="5">
    <source>
        <dbReference type="ARBA" id="ARBA00022723"/>
    </source>
</evidence>
<dbReference type="InterPro" id="IPR001757">
    <property type="entry name" value="P_typ_ATPase"/>
</dbReference>
<gene>
    <name evidence="15" type="ORF">P8V03_07370</name>
</gene>
<keyword evidence="13" id="KW-1003">Cell membrane</keyword>
<dbReference type="SFLD" id="SFLDG00002">
    <property type="entry name" value="C1.7:_P-type_atpase_like"/>
    <property type="match status" value="1"/>
</dbReference>
<dbReference type="Gene3D" id="3.30.70.100">
    <property type="match status" value="2"/>
</dbReference>
<feature type="transmembrane region" description="Helical" evidence="13">
    <location>
        <begin position="427"/>
        <end position="447"/>
    </location>
</feature>
<protein>
    <recommendedName>
        <fullName evidence="11">Cd(2+)-exporting ATPase</fullName>
        <ecNumber evidence="11">7.2.2.21</ecNumber>
    </recommendedName>
</protein>
<evidence type="ECO:0000313" key="15">
    <source>
        <dbReference type="EMBL" id="MDW8800972.1"/>
    </source>
</evidence>
<sequence length="812" mass="87934">MDTNVKEKGVTGGNLITVVKKKPGKLKKELILEGLCCANCAAKIEQKVGQLNGVASASMNFITKTLAVELEEINKMDEFIAAAKSIINKIEPDVVVREKVTDKSVKTVLILEGLCCANCAAKIERETEKILGVQAATVDFVSKKLIIDIIDTNRRDEIFHEVTKIVNRIEPDVKVIIGEQGKTKSLESHQHTHEHGGVDKDDFVKFALGAAAFGIATVLNFSFWIEFTLYLVSYLLIGGEVLIKAIKNIGRGQIFDENFLMCIATIGAFAIKQFPEAVAVMMFYQIGEFFQDLAVDRSRKSISELMNIRPDFANVKVGQSIKRVAPEEVKVGDFILVKPGEKIPLDGKVVEGSSMLDTSALTGESLPREVQSGDNVLGGFINKNGLLTIKITKEFGESTVAKILDLVQNASSKKAPTESFITKFARYYTPAVVILAAALAFLPPLFITGATFSEWLYRALVFLVVSCPCALVVSIPLGFFGGIGGASKNGILVKGGNYLEALNNVETVIFDKTGTLTKGVFKVTEIKPKRNVTREELLEYAAYAESYSSHPIATSILNAYGKRVKKEEVQGYNEISGQGVKVRLKGKEILAGNSRLMKSQGISYDTTEVVGTVVYLAVDRQYAGYILISDELKEDSARAIEALRAVGVKKTVMLTGDNKIAAEKIASGLGLDEVYSELLPNQKVEKLEKLDREKSSKSKLIFVGDGINDAPVLARADIGIAMGGIGSDAAIEAADVVIMTDEPSKIATAIKIAKRTKSIVWQNIIFALGVKAIILVLGALGVATMWEAVFGDVGVALIAVLNAMRAMKIDRA</sequence>
<dbReference type="SUPFAM" id="SSF56784">
    <property type="entry name" value="HAD-like"/>
    <property type="match status" value="1"/>
</dbReference>
<feature type="transmembrane region" description="Helical" evidence="13">
    <location>
        <begin position="227"/>
        <end position="246"/>
    </location>
</feature>
<dbReference type="InterPro" id="IPR044492">
    <property type="entry name" value="P_typ_ATPase_HD_dom"/>
</dbReference>
<dbReference type="PRINTS" id="PR00119">
    <property type="entry name" value="CATATPASE"/>
</dbReference>
<feature type="domain" description="HMA" evidence="14">
    <location>
        <begin position="105"/>
        <end position="174"/>
    </location>
</feature>
<dbReference type="PANTHER" id="PTHR48085">
    <property type="entry name" value="CADMIUM/ZINC-TRANSPORTING ATPASE HMA2-RELATED"/>
    <property type="match status" value="1"/>
</dbReference>
<dbReference type="SUPFAM" id="SSF55008">
    <property type="entry name" value="HMA, heavy metal-associated domain"/>
    <property type="match status" value="2"/>
</dbReference>
<evidence type="ECO:0000256" key="4">
    <source>
        <dbReference type="ARBA" id="ARBA00022692"/>
    </source>
</evidence>
<dbReference type="NCBIfam" id="TIGR01525">
    <property type="entry name" value="ATPase-IB_hvy"/>
    <property type="match status" value="1"/>
</dbReference>
<dbReference type="InterPro" id="IPR059000">
    <property type="entry name" value="ATPase_P-type_domA"/>
</dbReference>
<name>A0ABU4JS32_9CLOT</name>
<dbReference type="Proteomes" id="UP001281656">
    <property type="component" value="Unassembled WGS sequence"/>
</dbReference>
<feature type="transmembrane region" description="Helical" evidence="13">
    <location>
        <begin position="760"/>
        <end position="782"/>
    </location>
</feature>
<keyword evidence="10 13" id="KW-0472">Membrane</keyword>
<dbReference type="InterPro" id="IPR023214">
    <property type="entry name" value="HAD_sf"/>
</dbReference>
<keyword evidence="7 13" id="KW-0067">ATP-binding</keyword>
<dbReference type="InterPro" id="IPR036163">
    <property type="entry name" value="HMA_dom_sf"/>
</dbReference>
<dbReference type="NCBIfam" id="TIGR01512">
    <property type="entry name" value="ATPase-IB2_Cd"/>
    <property type="match status" value="1"/>
</dbReference>
<dbReference type="InterPro" id="IPR023298">
    <property type="entry name" value="ATPase_P-typ_TM_dom_sf"/>
</dbReference>
<proteinExistence type="inferred from homology"/>
<dbReference type="Gene3D" id="3.40.1110.10">
    <property type="entry name" value="Calcium-transporting ATPase, cytoplasmic domain N"/>
    <property type="match status" value="1"/>
</dbReference>
<evidence type="ECO:0000256" key="3">
    <source>
        <dbReference type="ARBA" id="ARBA00022539"/>
    </source>
</evidence>
<dbReference type="CDD" id="cd07548">
    <property type="entry name" value="P-type_ATPase-Cd_Zn_Co_like"/>
    <property type="match status" value="1"/>
</dbReference>
<evidence type="ECO:0000256" key="13">
    <source>
        <dbReference type="RuleBase" id="RU362081"/>
    </source>
</evidence>
<evidence type="ECO:0000256" key="11">
    <source>
        <dbReference type="ARBA" id="ARBA00039103"/>
    </source>
</evidence>
<dbReference type="Gene3D" id="2.70.150.10">
    <property type="entry name" value="Calcium-transporting ATPase, cytoplasmic transduction domain A"/>
    <property type="match status" value="1"/>
</dbReference>
<keyword evidence="4 13" id="KW-0812">Transmembrane</keyword>
<dbReference type="SFLD" id="SFLDF00027">
    <property type="entry name" value="p-type_atpase"/>
    <property type="match status" value="1"/>
</dbReference>
<dbReference type="InterPro" id="IPR051014">
    <property type="entry name" value="Cation_Transport_ATPase_IB"/>
</dbReference>
<reference evidence="15 16" key="1">
    <citation type="submission" date="2023-04" db="EMBL/GenBank/DDBJ databases">
        <title>Clostridium tannerae sp. nov., isolated from the fecal material of an alpaca.</title>
        <authorList>
            <person name="Miller S."/>
            <person name="Hendry M."/>
            <person name="King J."/>
            <person name="Sankaranarayanan K."/>
            <person name="Lawson P.A."/>
        </authorList>
    </citation>
    <scope>NUCLEOTIDE SEQUENCE [LARGE SCALE GENOMIC DNA]</scope>
    <source>
        <strain evidence="15 16">A1-XYC3</strain>
    </source>
</reference>
<dbReference type="PROSITE" id="PS00154">
    <property type="entry name" value="ATPASE_E1_E2"/>
    <property type="match status" value="1"/>
</dbReference>
<evidence type="ECO:0000256" key="7">
    <source>
        <dbReference type="ARBA" id="ARBA00022840"/>
    </source>
</evidence>
<dbReference type="InterPro" id="IPR027256">
    <property type="entry name" value="P-typ_ATPase_IB"/>
</dbReference>
<evidence type="ECO:0000259" key="14">
    <source>
        <dbReference type="PROSITE" id="PS50846"/>
    </source>
</evidence>
<dbReference type="Pfam" id="PF00702">
    <property type="entry name" value="Hydrolase"/>
    <property type="match status" value="1"/>
</dbReference>
<feature type="transmembrane region" description="Helical" evidence="13">
    <location>
        <begin position="459"/>
        <end position="480"/>
    </location>
</feature>
<evidence type="ECO:0000256" key="2">
    <source>
        <dbReference type="ARBA" id="ARBA00006024"/>
    </source>
</evidence>
<dbReference type="PROSITE" id="PS50846">
    <property type="entry name" value="HMA_2"/>
    <property type="match status" value="2"/>
</dbReference>
<dbReference type="InterPro" id="IPR023299">
    <property type="entry name" value="ATPase_P-typ_cyto_dom_N"/>
</dbReference>
<comment type="similarity">
    <text evidence="2 13">Belongs to the cation transport ATPase (P-type) (TC 3.A.3) family. Type IB subfamily.</text>
</comment>
<dbReference type="InterPro" id="IPR006121">
    <property type="entry name" value="HMA_dom"/>
</dbReference>